<dbReference type="InterPro" id="IPR011972">
    <property type="entry name" value="CHP02285"/>
</dbReference>
<evidence type="ECO:0008006" key="4">
    <source>
        <dbReference type="Google" id="ProtNLM"/>
    </source>
</evidence>
<dbReference type="NCBIfam" id="TIGR02285">
    <property type="entry name" value="TIGR02285 family protein"/>
    <property type="match status" value="1"/>
</dbReference>
<dbReference type="EMBL" id="FOVE01000002">
    <property type="protein sequence ID" value="SFN03751.1"/>
    <property type="molecule type" value="Genomic_DNA"/>
</dbReference>
<evidence type="ECO:0000313" key="2">
    <source>
        <dbReference type="EMBL" id="SFN03751.1"/>
    </source>
</evidence>
<accession>A0A1I4VR29</accession>
<evidence type="ECO:0000256" key="1">
    <source>
        <dbReference type="SAM" id="SignalP"/>
    </source>
</evidence>
<dbReference type="RefSeq" id="WP_177187735.1">
    <property type="nucleotide sequence ID" value="NZ_FOVE01000002.1"/>
</dbReference>
<dbReference type="Proteomes" id="UP000242869">
    <property type="component" value="Unassembled WGS sequence"/>
</dbReference>
<reference evidence="3" key="1">
    <citation type="submission" date="2016-10" db="EMBL/GenBank/DDBJ databases">
        <authorList>
            <person name="Varghese N."/>
            <person name="Submissions S."/>
        </authorList>
    </citation>
    <scope>NUCLEOTIDE SEQUENCE [LARGE SCALE GENOMIC DNA]</scope>
    <source>
        <strain evidence="3">DSM 6150</strain>
    </source>
</reference>
<organism evidence="2 3">
    <name type="scientific">Formivibrio citricus</name>
    <dbReference type="NCBI Taxonomy" id="83765"/>
    <lineage>
        <taxon>Bacteria</taxon>
        <taxon>Pseudomonadati</taxon>
        <taxon>Pseudomonadota</taxon>
        <taxon>Betaproteobacteria</taxon>
        <taxon>Neisseriales</taxon>
        <taxon>Chitinibacteraceae</taxon>
        <taxon>Formivibrio</taxon>
    </lineage>
</organism>
<dbReference type="STRING" id="83765.SAMN05660284_00341"/>
<feature type="signal peptide" evidence="1">
    <location>
        <begin position="1"/>
        <end position="18"/>
    </location>
</feature>
<name>A0A1I4VR29_9NEIS</name>
<dbReference type="AlphaFoldDB" id="A0A1I4VR29"/>
<gene>
    <name evidence="2" type="ORF">SAMN05660284_00341</name>
</gene>
<proteinExistence type="predicted"/>
<dbReference type="SUPFAM" id="SSF53850">
    <property type="entry name" value="Periplasmic binding protein-like II"/>
    <property type="match status" value="1"/>
</dbReference>
<evidence type="ECO:0000313" key="3">
    <source>
        <dbReference type="Proteomes" id="UP000242869"/>
    </source>
</evidence>
<protein>
    <recommendedName>
        <fullName evidence="4">Solute-binding protein family 3/N-terminal domain-containing protein</fullName>
    </recommendedName>
</protein>
<keyword evidence="3" id="KW-1185">Reference proteome</keyword>
<feature type="chain" id="PRO_5017190781" description="Solute-binding protein family 3/N-terminal domain-containing protein" evidence="1">
    <location>
        <begin position="19"/>
        <end position="286"/>
    </location>
</feature>
<keyword evidence="1" id="KW-0732">Signal</keyword>
<sequence>MRRAIWLLLALITSAVFAEESQRDLLWYRFDYPPAFILSGPHKGRGYGDVRDAYLMREMSEFNHKLATSNIVRLFEDMRDLGKVCNSSLLKTPEREPYVLFSEPVAELLPVGLVTRADRKADFAPFLNKNGELRLSEFIRSQRFKVAVAAKRSYGPVIDAALQPGKEAGTVIPYSSADIFASGLMQLGPRGQADATFGYAVELYWTAQRMNLSINEYWFVPIEGATQLVYSRVGCSRSPQGEAAIAHINKLVRSGQVAKVFEKAYLEWLPPDLRGYYLQLRKGHGK</sequence>